<evidence type="ECO:0000313" key="3">
    <source>
        <dbReference type="Proteomes" id="UP001168877"/>
    </source>
</evidence>
<name>A0AA39S705_ACESA</name>
<dbReference type="AlphaFoldDB" id="A0AA39S705"/>
<evidence type="ECO:0000313" key="2">
    <source>
        <dbReference type="EMBL" id="KAK0583469.1"/>
    </source>
</evidence>
<organism evidence="2 3">
    <name type="scientific">Acer saccharum</name>
    <name type="common">Sugar maple</name>
    <dbReference type="NCBI Taxonomy" id="4024"/>
    <lineage>
        <taxon>Eukaryota</taxon>
        <taxon>Viridiplantae</taxon>
        <taxon>Streptophyta</taxon>
        <taxon>Embryophyta</taxon>
        <taxon>Tracheophyta</taxon>
        <taxon>Spermatophyta</taxon>
        <taxon>Magnoliopsida</taxon>
        <taxon>eudicotyledons</taxon>
        <taxon>Gunneridae</taxon>
        <taxon>Pentapetalae</taxon>
        <taxon>rosids</taxon>
        <taxon>malvids</taxon>
        <taxon>Sapindales</taxon>
        <taxon>Sapindaceae</taxon>
        <taxon>Hippocastanoideae</taxon>
        <taxon>Acereae</taxon>
        <taxon>Acer</taxon>
    </lineage>
</organism>
<feature type="region of interest" description="Disordered" evidence="1">
    <location>
        <begin position="184"/>
        <end position="212"/>
    </location>
</feature>
<reference evidence="2" key="2">
    <citation type="submission" date="2023-06" db="EMBL/GenBank/DDBJ databases">
        <authorList>
            <person name="Swenson N.G."/>
            <person name="Wegrzyn J.L."/>
            <person name="Mcevoy S.L."/>
        </authorList>
    </citation>
    <scope>NUCLEOTIDE SEQUENCE</scope>
    <source>
        <strain evidence="2">NS2018</strain>
        <tissue evidence="2">Leaf</tissue>
    </source>
</reference>
<keyword evidence="3" id="KW-1185">Reference proteome</keyword>
<proteinExistence type="predicted"/>
<sequence>MLPDLEGPKEEERGVVGEFSSFKLLHREKEKEVLMCRGQIQKGSDRLVLQEVSSDDSSSYDSEGGGLLSDFNKWVGECSNKGGKKGISENLNWALDSGPIRVGDCSPQGGPEIETLSRCSTLEGLLLDHLNELEAAFVKAKSDVVLEHCNGVSVLSGQEIGWEEGLSTNLISVEEGDIGLGLGSSIRPKKGRGKRSCYSSKKHGKMTRSSSVHDKTQHQLREVKNKVGWCLEEEIVKVMEKGMALGFEFNGKKKELLEIISSRKKENDTRFHDLVRNMVQKLKPYVS</sequence>
<reference evidence="2" key="1">
    <citation type="journal article" date="2022" name="Plant J.">
        <title>Strategies of tolerance reflected in two North American maple genomes.</title>
        <authorList>
            <person name="McEvoy S.L."/>
            <person name="Sezen U.U."/>
            <person name="Trouern-Trend A."/>
            <person name="McMahon S.M."/>
            <person name="Schaberg P.G."/>
            <person name="Yang J."/>
            <person name="Wegrzyn J.L."/>
            <person name="Swenson N.G."/>
        </authorList>
    </citation>
    <scope>NUCLEOTIDE SEQUENCE</scope>
    <source>
        <strain evidence="2">NS2018</strain>
    </source>
</reference>
<gene>
    <name evidence="2" type="ORF">LWI29_037316</name>
</gene>
<feature type="compositionally biased region" description="Basic residues" evidence="1">
    <location>
        <begin position="187"/>
        <end position="206"/>
    </location>
</feature>
<comment type="caution">
    <text evidence="2">The sequence shown here is derived from an EMBL/GenBank/DDBJ whole genome shotgun (WGS) entry which is preliminary data.</text>
</comment>
<dbReference type="Proteomes" id="UP001168877">
    <property type="component" value="Unassembled WGS sequence"/>
</dbReference>
<protein>
    <submittedName>
        <fullName evidence="2">Uncharacterized protein</fullName>
    </submittedName>
</protein>
<accession>A0AA39S705</accession>
<evidence type="ECO:0000256" key="1">
    <source>
        <dbReference type="SAM" id="MobiDB-lite"/>
    </source>
</evidence>
<dbReference type="EMBL" id="JAUESC010000384">
    <property type="protein sequence ID" value="KAK0583469.1"/>
    <property type="molecule type" value="Genomic_DNA"/>
</dbReference>